<dbReference type="AlphaFoldDB" id="A0A177KDX9"/>
<keyword evidence="1" id="KW-0812">Transmembrane</keyword>
<reference evidence="3 4" key="1">
    <citation type="submission" date="2016-02" db="EMBL/GenBank/DDBJ databases">
        <authorList>
            <person name="Wen L."/>
            <person name="He K."/>
            <person name="Yang H."/>
        </authorList>
    </citation>
    <scope>NUCLEOTIDE SEQUENCE [LARGE SCALE GENOMIC DNA]</scope>
    <source>
        <strain evidence="3 4">CD11_3</strain>
    </source>
</reference>
<dbReference type="Proteomes" id="UP000076998">
    <property type="component" value="Unassembled WGS sequence"/>
</dbReference>
<proteinExistence type="predicted"/>
<gene>
    <name evidence="3" type="ORF">AYL44_02915</name>
</gene>
<feature type="transmembrane region" description="Helical" evidence="1">
    <location>
        <begin position="128"/>
        <end position="151"/>
    </location>
</feature>
<evidence type="ECO:0000256" key="1">
    <source>
        <dbReference type="SAM" id="Phobius"/>
    </source>
</evidence>
<feature type="transmembrane region" description="Helical" evidence="1">
    <location>
        <begin position="189"/>
        <end position="209"/>
    </location>
</feature>
<accession>A0A177KDX9</accession>
<dbReference type="RefSeq" id="WP_064001744.1">
    <property type="nucleotide sequence ID" value="NZ_LSTV01000001.1"/>
</dbReference>
<evidence type="ECO:0000313" key="3">
    <source>
        <dbReference type="EMBL" id="OAH51236.1"/>
    </source>
</evidence>
<name>A0A177KDX9_9MICO</name>
<dbReference type="InterPro" id="IPR012867">
    <property type="entry name" value="DUF1648"/>
</dbReference>
<dbReference type="Pfam" id="PF07853">
    <property type="entry name" value="DUF1648"/>
    <property type="match status" value="1"/>
</dbReference>
<feature type="transmembrane region" description="Helical" evidence="1">
    <location>
        <begin position="92"/>
        <end position="116"/>
    </location>
</feature>
<evidence type="ECO:0000259" key="2">
    <source>
        <dbReference type="Pfam" id="PF07853"/>
    </source>
</evidence>
<keyword evidence="1" id="KW-1133">Transmembrane helix</keyword>
<protein>
    <recommendedName>
        <fullName evidence="2">DUF1648 domain-containing protein</fullName>
    </recommendedName>
</protein>
<feature type="transmembrane region" description="Helical" evidence="1">
    <location>
        <begin position="12"/>
        <end position="39"/>
    </location>
</feature>
<dbReference type="OrthoDB" id="3178004at2"/>
<feature type="transmembrane region" description="Helical" evidence="1">
    <location>
        <begin position="215"/>
        <end position="235"/>
    </location>
</feature>
<sequence length="336" mass="34524">MTTDTLTVVRRRFTLVALVLPAVVILVAVVAQVLLLPAAPAVVATHWGWTGQPDGFAPAWTVPLVTALLGLGLPATLFGASVGGLRRGDHGFAYRLLGAVAFGLAVLIGGLGVATLGIQVGRAEADAALPVLLLPGVLLAAAAAGSIGWAVQPRVPWRPTPTMPTAEVPVRAGERVVWMQGVSLARGGAVVLWIAFAIGCLAVLPVVFFGDLVTAIISGLVVVVLFVVVATTLRFHVRVDPDGLTAVSAAGWPRVHVPTQDIVSAEVVQVSPFGEFGGWGIRWPGGGRQGVVLRAGEGLVVRRSDGRTLTVTVDDAATAAGLLSAYAALTPARRGD</sequence>
<organism evidence="3 4">
    <name type="scientific">Microbacterium oleivorans</name>
    <dbReference type="NCBI Taxonomy" id="273677"/>
    <lineage>
        <taxon>Bacteria</taxon>
        <taxon>Bacillati</taxon>
        <taxon>Actinomycetota</taxon>
        <taxon>Actinomycetes</taxon>
        <taxon>Micrococcales</taxon>
        <taxon>Microbacteriaceae</taxon>
        <taxon>Microbacterium</taxon>
    </lineage>
</organism>
<evidence type="ECO:0000313" key="4">
    <source>
        <dbReference type="Proteomes" id="UP000076998"/>
    </source>
</evidence>
<comment type="caution">
    <text evidence="3">The sequence shown here is derived from an EMBL/GenBank/DDBJ whole genome shotgun (WGS) entry which is preliminary data.</text>
</comment>
<keyword evidence="1" id="KW-0472">Membrane</keyword>
<feature type="domain" description="DUF1648" evidence="2">
    <location>
        <begin position="24"/>
        <end position="64"/>
    </location>
</feature>
<feature type="transmembrane region" description="Helical" evidence="1">
    <location>
        <begin position="59"/>
        <end position="80"/>
    </location>
</feature>
<dbReference type="EMBL" id="LSTV01000001">
    <property type="protein sequence ID" value="OAH51236.1"/>
    <property type="molecule type" value="Genomic_DNA"/>
</dbReference>